<organism evidence="1">
    <name type="scientific">Rhizophora mucronata</name>
    <name type="common">Asiatic mangrove</name>
    <dbReference type="NCBI Taxonomy" id="61149"/>
    <lineage>
        <taxon>Eukaryota</taxon>
        <taxon>Viridiplantae</taxon>
        <taxon>Streptophyta</taxon>
        <taxon>Embryophyta</taxon>
        <taxon>Tracheophyta</taxon>
        <taxon>Spermatophyta</taxon>
        <taxon>Magnoliopsida</taxon>
        <taxon>eudicotyledons</taxon>
        <taxon>Gunneridae</taxon>
        <taxon>Pentapetalae</taxon>
        <taxon>rosids</taxon>
        <taxon>fabids</taxon>
        <taxon>Malpighiales</taxon>
        <taxon>Rhizophoraceae</taxon>
        <taxon>Rhizophora</taxon>
    </lineage>
</organism>
<proteinExistence type="predicted"/>
<protein>
    <submittedName>
        <fullName evidence="1">Uncharacterized protein</fullName>
    </submittedName>
</protein>
<sequence>MNFSKLTNCRKETHKMMMAVLLSSIFCFLFQQKNNHLIA</sequence>
<accession>A0A2P2NYN8</accession>
<name>A0A2P2NYN8_RHIMU</name>
<evidence type="ECO:0000313" key="1">
    <source>
        <dbReference type="EMBL" id="MBX47501.1"/>
    </source>
</evidence>
<dbReference type="EMBL" id="GGEC01067017">
    <property type="protein sequence ID" value="MBX47501.1"/>
    <property type="molecule type" value="Transcribed_RNA"/>
</dbReference>
<reference evidence="1" key="1">
    <citation type="submission" date="2018-02" db="EMBL/GenBank/DDBJ databases">
        <title>Rhizophora mucronata_Transcriptome.</title>
        <authorList>
            <person name="Meera S.P."/>
            <person name="Sreeshan A."/>
            <person name="Augustine A."/>
        </authorList>
    </citation>
    <scope>NUCLEOTIDE SEQUENCE</scope>
    <source>
        <tissue evidence="1">Leaf</tissue>
    </source>
</reference>
<dbReference type="AlphaFoldDB" id="A0A2P2NYN8"/>